<organism evidence="2 3">
    <name type="scientific">Convivina intestini</name>
    <dbReference type="NCBI Taxonomy" id="1505726"/>
    <lineage>
        <taxon>Bacteria</taxon>
        <taxon>Bacillati</taxon>
        <taxon>Bacillota</taxon>
        <taxon>Bacilli</taxon>
        <taxon>Lactobacillales</taxon>
        <taxon>Lactobacillaceae</taxon>
        <taxon>Convivina</taxon>
    </lineage>
</organism>
<keyword evidence="1" id="KW-0812">Transmembrane</keyword>
<sequence length="254" mass="28367">MLTLLKQEFLKSWKQNRIYIWLLIAFIIPIVMIKINPTPVELLSFGGGSSVAYIGAIVMSALIFTQEFSFGTIRPLLSRSYSRGAVFLSKVIYYIAAYLVMLLVSFIATMIGKLIFANDIPAATMKLVWPAMGTYVVSSILDMLFVTALVLLVSNIVKSSGAAIGLGVLMMVGTSLLGALSSYFVSLWEPLKWNPLQLEQLINYYGRSGADLKTLNMISQQAFKTDMWVPLLVFVLYLLVIYVIAYLIFKRRSV</sequence>
<dbReference type="EMBL" id="QEKT01000011">
    <property type="protein sequence ID" value="PVY82586.1"/>
    <property type="molecule type" value="Genomic_DNA"/>
</dbReference>
<feature type="transmembrane region" description="Helical" evidence="1">
    <location>
        <begin position="227"/>
        <end position="249"/>
    </location>
</feature>
<dbReference type="AlphaFoldDB" id="A0A2U1D4H1"/>
<dbReference type="GO" id="GO:0005886">
    <property type="term" value="C:plasma membrane"/>
    <property type="evidence" value="ECO:0007669"/>
    <property type="project" value="UniProtKB-SubCell"/>
</dbReference>
<keyword evidence="3" id="KW-1185">Reference proteome</keyword>
<reference evidence="2 3" key="1">
    <citation type="submission" date="2018-04" db="EMBL/GenBank/DDBJ databases">
        <title>Genomic Encyclopedia of Type Strains, Phase IV (KMG-IV): sequencing the most valuable type-strain genomes for metagenomic binning, comparative biology and taxonomic classification.</title>
        <authorList>
            <person name="Goeker M."/>
        </authorList>
    </citation>
    <scope>NUCLEOTIDE SEQUENCE [LARGE SCALE GENOMIC DNA]</scope>
    <source>
        <strain evidence="2 3">DSM 28795</strain>
    </source>
</reference>
<dbReference type="Proteomes" id="UP000245433">
    <property type="component" value="Unassembled WGS sequence"/>
</dbReference>
<name>A0A2U1D4H1_9LACO</name>
<accession>A0A2U1D4H1</accession>
<feature type="transmembrane region" description="Helical" evidence="1">
    <location>
        <begin position="18"/>
        <end position="35"/>
    </location>
</feature>
<evidence type="ECO:0000313" key="3">
    <source>
        <dbReference type="Proteomes" id="UP000245433"/>
    </source>
</evidence>
<comment type="caution">
    <text evidence="2">The sequence shown here is derived from an EMBL/GenBank/DDBJ whole genome shotgun (WGS) entry which is preliminary data.</text>
</comment>
<feature type="transmembrane region" description="Helical" evidence="1">
    <location>
        <begin position="164"/>
        <end position="185"/>
    </location>
</feature>
<keyword evidence="1" id="KW-0472">Membrane</keyword>
<evidence type="ECO:0000313" key="2">
    <source>
        <dbReference type="EMBL" id="PVY82586.1"/>
    </source>
</evidence>
<feature type="transmembrane region" description="Helical" evidence="1">
    <location>
        <begin position="128"/>
        <end position="152"/>
    </location>
</feature>
<proteinExistence type="predicted"/>
<protein>
    <submittedName>
        <fullName evidence="2">ABC-2 type transport system permease protein</fullName>
    </submittedName>
</protein>
<dbReference type="PANTHER" id="PTHR37305">
    <property type="entry name" value="INTEGRAL MEMBRANE PROTEIN-RELATED"/>
    <property type="match status" value="1"/>
</dbReference>
<dbReference type="OrthoDB" id="2295852at2"/>
<dbReference type="GO" id="GO:0140359">
    <property type="term" value="F:ABC-type transporter activity"/>
    <property type="evidence" value="ECO:0007669"/>
    <property type="project" value="InterPro"/>
</dbReference>
<feature type="transmembrane region" description="Helical" evidence="1">
    <location>
        <begin position="50"/>
        <end position="70"/>
    </location>
</feature>
<dbReference type="Pfam" id="PF12679">
    <property type="entry name" value="ABC2_membrane_2"/>
    <property type="match status" value="1"/>
</dbReference>
<dbReference type="RefSeq" id="WP_089939898.1">
    <property type="nucleotide sequence ID" value="NZ_CAKOEW010000015.1"/>
</dbReference>
<keyword evidence="1" id="KW-1133">Transmembrane helix</keyword>
<feature type="transmembrane region" description="Helical" evidence="1">
    <location>
        <begin position="91"/>
        <end position="116"/>
    </location>
</feature>
<dbReference type="PANTHER" id="PTHR37305:SF1">
    <property type="entry name" value="MEMBRANE PROTEIN"/>
    <property type="match status" value="1"/>
</dbReference>
<gene>
    <name evidence="2" type="ORF">C7384_11124</name>
</gene>
<evidence type="ECO:0000256" key="1">
    <source>
        <dbReference type="SAM" id="Phobius"/>
    </source>
</evidence>